<sequence>MIRREKKRGKSRDVRGTTSVEVTVENGTISDVTILSTEDDPSFFERAKDRVISQILNTQSVEVDAVTGATFSSNGIMVAVANALDLSFTNPNSSMQQEGHGQRKGGQ</sequence>
<dbReference type="Proteomes" id="UP000434409">
    <property type="component" value="Unassembled WGS sequence"/>
</dbReference>
<dbReference type="InterPro" id="IPR007329">
    <property type="entry name" value="FMN-bd"/>
</dbReference>
<dbReference type="EMBL" id="VULY01000018">
    <property type="protein sequence ID" value="MSR94041.1"/>
    <property type="molecule type" value="Genomic_DNA"/>
</dbReference>
<evidence type="ECO:0000313" key="4">
    <source>
        <dbReference type="Proteomes" id="UP000434409"/>
    </source>
</evidence>
<name>A0A6N7USM5_9FIRM</name>
<dbReference type="AlphaFoldDB" id="A0A6N7USM5"/>
<evidence type="ECO:0000313" key="3">
    <source>
        <dbReference type="EMBL" id="MSR94041.1"/>
    </source>
</evidence>
<comment type="caution">
    <text evidence="3">The sequence shown here is derived from an EMBL/GenBank/DDBJ whole genome shotgun (WGS) entry which is preliminary data.</text>
</comment>
<gene>
    <name evidence="3" type="ORF">FYJ34_07165</name>
</gene>
<feature type="region of interest" description="Disordered" evidence="1">
    <location>
        <begin position="88"/>
        <end position="107"/>
    </location>
</feature>
<dbReference type="SMART" id="SM00900">
    <property type="entry name" value="FMN_bind"/>
    <property type="match status" value="1"/>
</dbReference>
<keyword evidence="4" id="KW-1185">Reference proteome</keyword>
<evidence type="ECO:0000256" key="1">
    <source>
        <dbReference type="SAM" id="MobiDB-lite"/>
    </source>
</evidence>
<organism evidence="3 4">
    <name type="scientific">Suipraeoptans intestinalis</name>
    <dbReference type="NCBI Taxonomy" id="2606628"/>
    <lineage>
        <taxon>Bacteria</taxon>
        <taxon>Bacillati</taxon>
        <taxon>Bacillota</taxon>
        <taxon>Clostridia</taxon>
        <taxon>Lachnospirales</taxon>
        <taxon>Lachnospiraceae</taxon>
        <taxon>Suipraeoptans</taxon>
    </lineage>
</organism>
<evidence type="ECO:0000259" key="2">
    <source>
        <dbReference type="SMART" id="SM00900"/>
    </source>
</evidence>
<accession>A0A6N7USM5</accession>
<proteinExistence type="predicted"/>
<feature type="compositionally biased region" description="Polar residues" evidence="1">
    <location>
        <begin position="88"/>
        <end position="99"/>
    </location>
</feature>
<dbReference type="GO" id="GO:0010181">
    <property type="term" value="F:FMN binding"/>
    <property type="evidence" value="ECO:0007669"/>
    <property type="project" value="InterPro"/>
</dbReference>
<dbReference type="RefSeq" id="WP_154477407.1">
    <property type="nucleotide sequence ID" value="NZ_VULY01000018.1"/>
</dbReference>
<feature type="domain" description="FMN-binding" evidence="2">
    <location>
        <begin position="9"/>
        <end position="87"/>
    </location>
</feature>
<dbReference type="Pfam" id="PF04205">
    <property type="entry name" value="FMN_bind"/>
    <property type="match status" value="1"/>
</dbReference>
<reference evidence="3 4" key="1">
    <citation type="submission" date="2019-08" db="EMBL/GenBank/DDBJ databases">
        <title>In-depth cultivation of the pig gut microbiome towards novel bacterial diversity and tailored functional studies.</title>
        <authorList>
            <person name="Wylensek D."/>
            <person name="Hitch T.C.A."/>
            <person name="Clavel T."/>
        </authorList>
    </citation>
    <scope>NUCLEOTIDE SEQUENCE [LARGE SCALE GENOMIC DNA]</scope>
    <source>
        <strain evidence="3 4">68-1-5</strain>
    </source>
</reference>
<protein>
    <submittedName>
        <fullName evidence="3">FMN-binding protein</fullName>
    </submittedName>
</protein>
<dbReference type="GO" id="GO:0016020">
    <property type="term" value="C:membrane"/>
    <property type="evidence" value="ECO:0007669"/>
    <property type="project" value="InterPro"/>
</dbReference>
<dbReference type="Gene3D" id="3.90.1010.20">
    <property type="match status" value="1"/>
</dbReference>